<comment type="miscellaneous">
    <text evidence="2">Reaction mechanism of ThiL seems to utilize a direct, inline transfer of the gamma-phosphate of ATP to TMP rather than a phosphorylated enzyme intermediate.</text>
</comment>
<dbReference type="Gene3D" id="3.90.650.10">
    <property type="entry name" value="PurM-like C-terminal domain"/>
    <property type="match status" value="1"/>
</dbReference>
<comment type="similarity">
    <text evidence="2">Belongs to the thiamine-monophosphate kinase family.</text>
</comment>
<dbReference type="InterPro" id="IPR036921">
    <property type="entry name" value="PurM-like_N_sf"/>
</dbReference>
<dbReference type="AlphaFoldDB" id="A0A4P9K5X3"/>
<feature type="binding site" evidence="2">
    <location>
        <position position="229"/>
    </location>
    <ligand>
        <name>Mg(2+)</name>
        <dbReference type="ChEBI" id="CHEBI:18420"/>
        <label>5</label>
    </ligand>
</feature>
<keyword evidence="2" id="KW-0067">ATP-binding</keyword>
<feature type="binding site" evidence="2">
    <location>
        <begin position="130"/>
        <end position="131"/>
    </location>
    <ligand>
        <name>ATP</name>
        <dbReference type="ChEBI" id="CHEBI:30616"/>
    </ligand>
</feature>
<name>A0A4P9K5X3_9GAMM</name>
<dbReference type="KEGG" id="thig:FE785_07050"/>
<comment type="pathway">
    <text evidence="2">Cofactor biosynthesis; thiamine diphosphate biosynthesis; thiamine diphosphate from thiamine phosphate: step 1/1.</text>
</comment>
<dbReference type="GO" id="GO:0009030">
    <property type="term" value="F:thiamine-phosphate kinase activity"/>
    <property type="evidence" value="ECO:0007669"/>
    <property type="project" value="UniProtKB-UniRule"/>
</dbReference>
<feature type="binding site" evidence="2">
    <location>
        <position position="131"/>
    </location>
    <ligand>
        <name>Mg(2+)</name>
        <dbReference type="ChEBI" id="CHEBI:18420"/>
        <label>1</label>
    </ligand>
</feature>
<dbReference type="SUPFAM" id="SSF56042">
    <property type="entry name" value="PurM C-terminal domain-like"/>
    <property type="match status" value="1"/>
</dbReference>
<evidence type="ECO:0000313" key="5">
    <source>
        <dbReference type="Proteomes" id="UP000304864"/>
    </source>
</evidence>
<dbReference type="HAMAP" id="MF_02128">
    <property type="entry name" value="TMP_kinase"/>
    <property type="match status" value="1"/>
</dbReference>
<evidence type="ECO:0000313" key="4">
    <source>
        <dbReference type="EMBL" id="QCU90402.1"/>
    </source>
</evidence>
<evidence type="ECO:0000256" key="1">
    <source>
        <dbReference type="ARBA" id="ARBA00022977"/>
    </source>
</evidence>
<feature type="binding site" evidence="2">
    <location>
        <position position="344"/>
    </location>
    <ligand>
        <name>substrate</name>
    </ligand>
</feature>
<accession>A0A4P9K5X3</accession>
<dbReference type="CDD" id="cd02194">
    <property type="entry name" value="ThiL"/>
    <property type="match status" value="1"/>
</dbReference>
<sequence>MVNEYKVRWILANEFQLIDDCFKPLSAGLSQDEIGIGDDGAVLDVPVGKQLVVVTDTLVKGVHFPGDAKAYDIAWKAVAVNLSDLAAMGAIPAFFSLALTLPDNDSDWLKEFSAGLKAIAEQYDIKLIGGDTTKGPLTITVTAQGWVDKQQAVLRSTAQPGDLVCVSNTIGDAAVGLKIALNTMSAEVLQALSAEQQSLLLKALHCPQPQVFIADLIKDYASSAIDISDGLLADLNHIIEQSSVKSAMPLQAVIEVADIPLSDALKNYVKASDDWSPVLYGGDDYQLCFTAQKDDFAEMDSVAELLGVKLTVIGEVGLAAESQQSKIQLKLNAKPFQVDKVGGYLHFS</sequence>
<dbReference type="GO" id="GO:0000287">
    <property type="term" value="F:magnesium ion binding"/>
    <property type="evidence" value="ECO:0007669"/>
    <property type="project" value="UniProtKB-UniRule"/>
</dbReference>
<feature type="binding site" evidence="2">
    <location>
        <position position="56"/>
    </location>
    <ligand>
        <name>Mg(2+)</name>
        <dbReference type="ChEBI" id="CHEBI:18420"/>
        <label>1</label>
    </ligand>
</feature>
<dbReference type="Gene3D" id="3.30.1330.10">
    <property type="entry name" value="PurM-like, N-terminal domain"/>
    <property type="match status" value="1"/>
</dbReference>
<dbReference type="PANTHER" id="PTHR30270">
    <property type="entry name" value="THIAMINE-MONOPHOSPHATE KINASE"/>
    <property type="match status" value="1"/>
</dbReference>
<dbReference type="GO" id="GO:0009228">
    <property type="term" value="P:thiamine biosynthetic process"/>
    <property type="evidence" value="ECO:0007669"/>
    <property type="project" value="UniProtKB-KW"/>
</dbReference>
<dbReference type="PANTHER" id="PTHR30270:SF0">
    <property type="entry name" value="THIAMINE-MONOPHOSPHATE KINASE"/>
    <property type="match status" value="1"/>
</dbReference>
<feature type="binding site" evidence="2">
    <location>
        <position position="55"/>
    </location>
    <ligand>
        <name>Mg(2+)</name>
        <dbReference type="ChEBI" id="CHEBI:18420"/>
        <label>1</label>
    </ligand>
</feature>
<feature type="binding site" evidence="2">
    <location>
        <position position="283"/>
    </location>
    <ligand>
        <name>substrate</name>
    </ligand>
</feature>
<feature type="binding site" evidence="2">
    <location>
        <position position="226"/>
    </location>
    <ligand>
        <name>Mg(2+)</name>
        <dbReference type="ChEBI" id="CHEBI:18420"/>
        <label>3</label>
    </ligand>
</feature>
<feature type="binding site" evidence="2">
    <location>
        <position position="228"/>
    </location>
    <ligand>
        <name>ATP</name>
        <dbReference type="ChEBI" id="CHEBI:30616"/>
    </ligand>
</feature>
<protein>
    <recommendedName>
        <fullName evidence="2">Thiamine-monophosphate kinase</fullName>
        <shortName evidence="2">TMP kinase</shortName>
        <shortName evidence="2">Thiamine-phosphate kinase</shortName>
        <ecNumber evidence="2">2.7.4.16</ecNumber>
    </recommendedName>
</protein>
<keyword evidence="5" id="KW-1185">Reference proteome</keyword>
<reference evidence="4 5" key="1">
    <citation type="submission" date="2019-05" db="EMBL/GenBank/DDBJ databases">
        <title>Thiomicrorhabdus sediminis sp. nov, a novel sulfur-oxidizing bacterium isolated from coastal sediment.</title>
        <authorList>
            <person name="Liu X."/>
        </authorList>
    </citation>
    <scope>NUCLEOTIDE SEQUENCE [LARGE SCALE GENOMIC DNA]</scope>
    <source>
        <strain evidence="4 5">G1</strain>
    </source>
</reference>
<feature type="binding site" evidence="2">
    <location>
        <position position="155"/>
    </location>
    <ligand>
        <name>ATP</name>
        <dbReference type="ChEBI" id="CHEBI:30616"/>
    </ligand>
</feature>
<organism evidence="4 5">
    <name type="scientific">Thiomicrorhabdus sediminis</name>
    <dbReference type="NCBI Taxonomy" id="2580412"/>
    <lineage>
        <taxon>Bacteria</taxon>
        <taxon>Pseudomonadati</taxon>
        <taxon>Pseudomonadota</taxon>
        <taxon>Gammaproteobacteria</taxon>
        <taxon>Thiotrichales</taxon>
        <taxon>Piscirickettsiaceae</taxon>
        <taxon>Thiomicrorhabdus</taxon>
    </lineage>
</organism>
<keyword evidence="2" id="KW-0479">Metal-binding</keyword>
<proteinExistence type="inferred from homology"/>
<evidence type="ECO:0000259" key="3">
    <source>
        <dbReference type="Pfam" id="PF00586"/>
    </source>
</evidence>
<feature type="domain" description="PurM-like N-terminal" evidence="3">
    <location>
        <begin position="37"/>
        <end position="147"/>
    </location>
</feature>
<gene>
    <name evidence="2 4" type="primary">thiL</name>
    <name evidence="4" type="ORF">FE785_07050</name>
</gene>
<dbReference type="Pfam" id="PF00586">
    <property type="entry name" value="AIRS"/>
    <property type="match status" value="1"/>
</dbReference>
<dbReference type="EMBL" id="CP040602">
    <property type="protein sequence ID" value="QCU90402.1"/>
    <property type="molecule type" value="Genomic_DNA"/>
</dbReference>
<feature type="binding site" evidence="2">
    <location>
        <position position="39"/>
    </location>
    <ligand>
        <name>Mg(2+)</name>
        <dbReference type="ChEBI" id="CHEBI:18420"/>
        <label>3</label>
    </ligand>
</feature>
<dbReference type="NCBIfam" id="TIGR01379">
    <property type="entry name" value="thiL"/>
    <property type="match status" value="1"/>
</dbReference>
<keyword evidence="2" id="KW-0547">Nucleotide-binding</keyword>
<dbReference type="InterPro" id="IPR006283">
    <property type="entry name" value="ThiL-like"/>
</dbReference>
<feature type="binding site" evidence="2">
    <location>
        <position position="84"/>
    </location>
    <ligand>
        <name>Mg(2+)</name>
        <dbReference type="ChEBI" id="CHEBI:18420"/>
        <label>3</label>
    </ligand>
</feature>
<comment type="catalytic activity">
    <reaction evidence="2">
        <text>thiamine phosphate + ATP = thiamine diphosphate + ADP</text>
        <dbReference type="Rhea" id="RHEA:15913"/>
        <dbReference type="ChEBI" id="CHEBI:30616"/>
        <dbReference type="ChEBI" id="CHEBI:37575"/>
        <dbReference type="ChEBI" id="CHEBI:58937"/>
        <dbReference type="ChEBI" id="CHEBI:456216"/>
        <dbReference type="EC" id="2.7.4.16"/>
    </reaction>
</comment>
<keyword evidence="2" id="KW-0460">Magnesium</keyword>
<keyword evidence="2 4" id="KW-0808">Transferase</keyword>
<comment type="function">
    <text evidence="2">Catalyzes the ATP-dependent phosphorylation of thiamine-monophosphate (TMP) to form thiamine-pyrophosphate (TPP), the active form of vitamin B1.</text>
</comment>
<dbReference type="InterPro" id="IPR036676">
    <property type="entry name" value="PurM-like_C_sf"/>
</dbReference>
<dbReference type="OrthoDB" id="9802811at2"/>
<dbReference type="GO" id="GO:0009229">
    <property type="term" value="P:thiamine diphosphate biosynthetic process"/>
    <property type="evidence" value="ECO:0007669"/>
    <property type="project" value="UniProtKB-UniRule"/>
</dbReference>
<feature type="binding site" evidence="2">
    <location>
        <position position="84"/>
    </location>
    <ligand>
        <name>Mg(2+)</name>
        <dbReference type="ChEBI" id="CHEBI:18420"/>
        <label>2</label>
    </ligand>
</feature>
<evidence type="ECO:0000256" key="2">
    <source>
        <dbReference type="HAMAP-Rule" id="MF_02128"/>
    </source>
</evidence>
<feature type="binding site" evidence="2">
    <location>
        <position position="56"/>
    </location>
    <ligand>
        <name>Mg(2+)</name>
        <dbReference type="ChEBI" id="CHEBI:18420"/>
        <label>2</label>
    </ligand>
</feature>
<feature type="binding site" evidence="2">
    <location>
        <position position="84"/>
    </location>
    <ligand>
        <name>Mg(2+)</name>
        <dbReference type="ChEBI" id="CHEBI:18420"/>
        <label>4</label>
    </ligand>
</feature>
<dbReference type="PIRSF" id="PIRSF005303">
    <property type="entry name" value="Thiam_monoph_kin"/>
    <property type="match status" value="1"/>
</dbReference>
<dbReference type="EC" id="2.7.4.16" evidence="2"/>
<keyword evidence="2 4" id="KW-0418">Kinase</keyword>
<dbReference type="SUPFAM" id="SSF55326">
    <property type="entry name" value="PurM N-terminal domain-like"/>
    <property type="match status" value="1"/>
</dbReference>
<dbReference type="Proteomes" id="UP000304864">
    <property type="component" value="Chromosome"/>
</dbReference>
<dbReference type="UniPathway" id="UPA00060">
    <property type="reaction ID" value="UER00142"/>
</dbReference>
<feature type="binding site" evidence="2">
    <location>
        <position position="39"/>
    </location>
    <ligand>
        <name>Mg(2+)</name>
        <dbReference type="ChEBI" id="CHEBI:18420"/>
        <label>4</label>
    </ligand>
</feature>
<keyword evidence="1 2" id="KW-0784">Thiamine biosynthesis</keyword>
<dbReference type="InterPro" id="IPR016188">
    <property type="entry name" value="PurM-like_N"/>
</dbReference>
<feature type="binding site" evidence="2">
    <location>
        <position position="63"/>
    </location>
    <ligand>
        <name>substrate</name>
    </ligand>
</feature>
<comment type="caution">
    <text evidence="2">Lacks conserved residue(s) required for the propagation of feature annotation.</text>
</comment>
<dbReference type="GO" id="GO:0005524">
    <property type="term" value="F:ATP binding"/>
    <property type="evidence" value="ECO:0007669"/>
    <property type="project" value="UniProtKB-UniRule"/>
</dbReference>